<feature type="domain" description="UBP-type" evidence="6">
    <location>
        <begin position="114"/>
        <end position="231"/>
    </location>
</feature>
<dbReference type="PROSITE" id="PS50235">
    <property type="entry name" value="USP_3"/>
    <property type="match status" value="1"/>
</dbReference>
<dbReference type="Gene3D" id="3.30.40.10">
    <property type="entry name" value="Zinc/RING finger domain, C3HC4 (zinc finger)"/>
    <property type="match status" value="1"/>
</dbReference>
<evidence type="ECO:0000256" key="2">
    <source>
        <dbReference type="ARBA" id="ARBA00022771"/>
    </source>
</evidence>
<sequence length="439" mass="49615">MYVAWDSKRTGNSLYLHCKAIEIPSIHTDDLSIDGKTSSKPSKMTIGTAEGFNIQDASPEYVYEYTCVIPSKNIWISMDTPKCPEILQKVFLAIKENPGVKVTQRVMAWENDLKISRYTEDLPQVENPPKIPPSQWICAVCGETKNLWLNLSDGFIGCGRKLYNYGGGCRNGEEGAAILHFKDTHEAFPLAVKLGTITAHSADVFSYAADENDAVIDPKLADHLAYFGINIQKLEKTTKTTGELEIDQNLSYDWSRVTEDDQELEIVSGVGRRGLKNLGNSCYVNSILQVLCSIQEFTHPFLFLYGPLLNSLQSNTRCSIELAIQFGKLIYGLMTPMKCIDKTEIHPLQNQTLEDFTHFLPSSSIHDGKSDAQEENILDPSMIRNLIGKNHDEFSSYRQQDAEEYFSYLFIALLQTEKDLMKQFPSLSHFKKLNEIFNF</sequence>
<comment type="caution">
    <text evidence="7">The sequence shown here is derived from an EMBL/GenBank/DDBJ whole genome shotgun (WGS) entry which is preliminary data.</text>
</comment>
<name>A0ABQ7J7Z9_9APIC</name>
<protein>
    <submittedName>
        <fullName evidence="7">UBA/TS-N domain-containing protein</fullName>
    </submittedName>
</protein>
<evidence type="ECO:0000256" key="3">
    <source>
        <dbReference type="ARBA" id="ARBA00022833"/>
    </source>
</evidence>
<keyword evidence="2 4" id="KW-0863">Zinc-finger</keyword>
<dbReference type="PANTHER" id="PTHR21646:SF10">
    <property type="entry name" value="UBIQUITIN CARBOXYL-TERMINAL HYDROLASE 14"/>
    <property type="match status" value="1"/>
</dbReference>
<dbReference type="InterPro" id="IPR050185">
    <property type="entry name" value="Ub_carboxyl-term_hydrolase"/>
</dbReference>
<dbReference type="Pfam" id="PF00443">
    <property type="entry name" value="UCH"/>
    <property type="match status" value="1"/>
</dbReference>
<evidence type="ECO:0000256" key="1">
    <source>
        <dbReference type="ARBA" id="ARBA00022723"/>
    </source>
</evidence>
<evidence type="ECO:0000259" key="6">
    <source>
        <dbReference type="PROSITE" id="PS50271"/>
    </source>
</evidence>
<accession>A0ABQ7J7Z9</accession>
<keyword evidence="1" id="KW-0479">Metal-binding</keyword>
<keyword evidence="3" id="KW-0862">Zinc</keyword>
<evidence type="ECO:0000313" key="8">
    <source>
        <dbReference type="Proteomes" id="UP000823046"/>
    </source>
</evidence>
<dbReference type="SUPFAM" id="SSF54001">
    <property type="entry name" value="Cysteine proteinases"/>
    <property type="match status" value="1"/>
</dbReference>
<dbReference type="PROSITE" id="PS00972">
    <property type="entry name" value="USP_1"/>
    <property type="match status" value="1"/>
</dbReference>
<keyword evidence="8" id="KW-1185">Reference proteome</keyword>
<dbReference type="SUPFAM" id="SSF57850">
    <property type="entry name" value="RING/U-box"/>
    <property type="match status" value="1"/>
</dbReference>
<feature type="domain" description="USP" evidence="5">
    <location>
        <begin position="273"/>
        <end position="439"/>
    </location>
</feature>
<evidence type="ECO:0000313" key="7">
    <source>
        <dbReference type="EMBL" id="KAF8820119.1"/>
    </source>
</evidence>
<dbReference type="SMART" id="SM00290">
    <property type="entry name" value="ZnF_UBP"/>
    <property type="match status" value="1"/>
</dbReference>
<dbReference type="InterPro" id="IPR001607">
    <property type="entry name" value="Znf_UBP"/>
</dbReference>
<dbReference type="InterPro" id="IPR028889">
    <property type="entry name" value="USP"/>
</dbReference>
<dbReference type="InterPro" id="IPR001394">
    <property type="entry name" value="Peptidase_C19_UCH"/>
</dbReference>
<evidence type="ECO:0000256" key="4">
    <source>
        <dbReference type="PROSITE-ProRule" id="PRU00502"/>
    </source>
</evidence>
<dbReference type="InterPro" id="IPR013083">
    <property type="entry name" value="Znf_RING/FYVE/PHD"/>
</dbReference>
<dbReference type="Gene3D" id="3.90.70.10">
    <property type="entry name" value="Cysteine proteinases"/>
    <property type="match status" value="1"/>
</dbReference>
<dbReference type="InterPro" id="IPR018200">
    <property type="entry name" value="USP_CS"/>
</dbReference>
<dbReference type="Pfam" id="PF02148">
    <property type="entry name" value="zf-UBP"/>
    <property type="match status" value="1"/>
</dbReference>
<gene>
    <name evidence="7" type="ORF">IE077_003552</name>
</gene>
<dbReference type="Proteomes" id="UP000823046">
    <property type="component" value="Unassembled WGS sequence"/>
</dbReference>
<dbReference type="EMBL" id="JADAQX010000474">
    <property type="protein sequence ID" value="KAF8820119.1"/>
    <property type="molecule type" value="Genomic_DNA"/>
</dbReference>
<feature type="non-terminal residue" evidence="7">
    <location>
        <position position="439"/>
    </location>
</feature>
<organism evidence="7 8">
    <name type="scientific">Cardiosporidium cionae</name>
    <dbReference type="NCBI Taxonomy" id="476202"/>
    <lineage>
        <taxon>Eukaryota</taxon>
        <taxon>Sar</taxon>
        <taxon>Alveolata</taxon>
        <taxon>Apicomplexa</taxon>
        <taxon>Aconoidasida</taxon>
        <taxon>Nephromycida</taxon>
        <taxon>Cardiosporidium</taxon>
    </lineage>
</organism>
<dbReference type="PANTHER" id="PTHR21646">
    <property type="entry name" value="UBIQUITIN CARBOXYL-TERMINAL HYDROLASE"/>
    <property type="match status" value="1"/>
</dbReference>
<evidence type="ECO:0000259" key="5">
    <source>
        <dbReference type="PROSITE" id="PS50235"/>
    </source>
</evidence>
<proteinExistence type="predicted"/>
<dbReference type="PROSITE" id="PS50271">
    <property type="entry name" value="ZF_UBP"/>
    <property type="match status" value="1"/>
</dbReference>
<reference evidence="7 8" key="1">
    <citation type="journal article" date="2020" name="bioRxiv">
        <title>Metabolic contributions of an alphaproteobacterial endosymbiont in the apicomplexan Cardiosporidium cionae.</title>
        <authorList>
            <person name="Hunter E.S."/>
            <person name="Paight C.J."/>
            <person name="Lane C.E."/>
        </authorList>
    </citation>
    <scope>NUCLEOTIDE SEQUENCE [LARGE SCALE GENOMIC DNA]</scope>
    <source>
        <strain evidence="7">ESH_2018</strain>
    </source>
</reference>
<dbReference type="InterPro" id="IPR038765">
    <property type="entry name" value="Papain-like_cys_pep_sf"/>
</dbReference>